<dbReference type="Proteomes" id="UP000005636">
    <property type="component" value="Chromosome"/>
</dbReference>
<keyword evidence="2" id="KW-0472">Membrane</keyword>
<gene>
    <name evidence="4" type="ORF">GTCCBUS3UF5_10740</name>
</gene>
<dbReference type="PANTHER" id="PTHR37806:SF1">
    <property type="entry name" value="PEPTIDASE C39-LIKE DOMAIN-CONTAINING PROTEIN"/>
    <property type="match status" value="1"/>
</dbReference>
<dbReference type="InterPro" id="IPR039563">
    <property type="entry name" value="Peptidase_C39_single_dom"/>
</dbReference>
<dbReference type="CDD" id="cd02549">
    <property type="entry name" value="Peptidase_C39A"/>
    <property type="match status" value="1"/>
</dbReference>
<protein>
    <recommendedName>
        <fullName evidence="3">Peptidase C39-like domain-containing protein</fullName>
    </recommendedName>
</protein>
<keyword evidence="5" id="KW-1185">Reference proteome</keyword>
<reference evidence="4 5" key="1">
    <citation type="submission" date="2011-11" db="EMBL/GenBank/DDBJ databases">
        <title>Complete genome sequence of thermophilic Geobacillus thermoleovorans CCB_US3_UF5.</title>
        <authorList>
            <person name="Muhd Sakaff M.K.L."/>
            <person name="Abdul Rahman A.Y."/>
            <person name="Saito J.A."/>
            <person name="Hou S."/>
            <person name="Alam M."/>
        </authorList>
    </citation>
    <scope>NUCLEOTIDE SEQUENCE [LARGE SCALE GENOMIC DNA]</scope>
    <source>
        <strain evidence="4 5">CCB_US3_UF5</strain>
    </source>
</reference>
<keyword evidence="2" id="KW-0812">Transmembrane</keyword>
<keyword evidence="2" id="KW-1133">Transmembrane helix</keyword>
<feature type="transmembrane region" description="Helical" evidence="2">
    <location>
        <begin position="58"/>
        <end position="77"/>
    </location>
</feature>
<name>A0ABM5MFJ2_GEOTH</name>
<sequence>MSFKNNLFPFFQENCLQDFQFLIILTIKYGESVNFTIFAHRSVTIKTHTCYKGVENGLLAFILFLTFLIVSLCFVLLRRPLNGRMDQLSLGLYMSCFLLLAASLSYYASSAQTGDAIKAFIQNRNSRETNPSPSNQAKEANRSVASSKKQALRTSVLIDAPLLSQLPELPRGCEVTSLAMLLNHAGIRVDKMTLAKQIKKNPTPYQVRNGQVFYGHPNEGFVGDMYTLSKPGYGVYHKPIKQLAERYLPNQIIDLTGQSFENIYTYLAKGTPVWVITNTTFRPLPPSAFREWQTPQGPIKITYREHAVLITGYDEQYIYFNDPLTAVKNQKAPKQDFIDAWVQMGRQAITYHR</sequence>
<evidence type="ECO:0000313" key="4">
    <source>
        <dbReference type="EMBL" id="AEV18391.1"/>
    </source>
</evidence>
<feature type="region of interest" description="Disordered" evidence="1">
    <location>
        <begin position="125"/>
        <end position="144"/>
    </location>
</feature>
<dbReference type="Pfam" id="PF13529">
    <property type="entry name" value="Peptidase_C39_2"/>
    <property type="match status" value="1"/>
</dbReference>
<evidence type="ECO:0000259" key="3">
    <source>
        <dbReference type="Pfam" id="PF13529"/>
    </source>
</evidence>
<proteinExistence type="predicted"/>
<evidence type="ECO:0000256" key="2">
    <source>
        <dbReference type="SAM" id="Phobius"/>
    </source>
</evidence>
<dbReference type="EMBL" id="CP003125">
    <property type="protein sequence ID" value="AEV18391.1"/>
    <property type="molecule type" value="Genomic_DNA"/>
</dbReference>
<evidence type="ECO:0000256" key="1">
    <source>
        <dbReference type="SAM" id="MobiDB-lite"/>
    </source>
</evidence>
<evidence type="ECO:0000313" key="5">
    <source>
        <dbReference type="Proteomes" id="UP000005636"/>
    </source>
</evidence>
<accession>A0ABM5MFJ2</accession>
<dbReference type="InterPro" id="IPR039564">
    <property type="entry name" value="Peptidase_C39-like"/>
</dbReference>
<dbReference type="PANTHER" id="PTHR37806">
    <property type="entry name" value="LMO0724 PROTEIN"/>
    <property type="match status" value="1"/>
</dbReference>
<organism evidence="4 5">
    <name type="scientific">Geobacillus thermoleovorans CCB_US3_UF5</name>
    <dbReference type="NCBI Taxonomy" id="1111068"/>
    <lineage>
        <taxon>Bacteria</taxon>
        <taxon>Bacillati</taxon>
        <taxon>Bacillota</taxon>
        <taxon>Bacilli</taxon>
        <taxon>Bacillales</taxon>
        <taxon>Anoxybacillaceae</taxon>
        <taxon>Geobacillus</taxon>
        <taxon>Geobacillus thermoleovorans group</taxon>
    </lineage>
</organism>
<feature type="domain" description="Peptidase C39-like" evidence="3">
    <location>
        <begin position="159"/>
        <end position="323"/>
    </location>
</feature>
<feature type="transmembrane region" description="Helical" evidence="2">
    <location>
        <begin position="89"/>
        <end position="108"/>
    </location>
</feature>
<dbReference type="Gene3D" id="3.90.70.10">
    <property type="entry name" value="Cysteine proteinases"/>
    <property type="match status" value="1"/>
</dbReference>